<dbReference type="EMBL" id="JACASE010000002">
    <property type="protein sequence ID" value="KAF6496157.1"/>
    <property type="molecule type" value="Genomic_DNA"/>
</dbReference>
<evidence type="ECO:0000313" key="2">
    <source>
        <dbReference type="Proteomes" id="UP000593571"/>
    </source>
</evidence>
<reference evidence="1 2" key="1">
    <citation type="journal article" date="2020" name="Nature">
        <title>Six reference-quality genomes reveal evolution of bat adaptations.</title>
        <authorList>
            <person name="Jebb D."/>
            <person name="Huang Z."/>
            <person name="Pippel M."/>
            <person name="Hughes G.M."/>
            <person name="Lavrichenko K."/>
            <person name="Devanna P."/>
            <person name="Winkler S."/>
            <person name="Jermiin L.S."/>
            <person name="Skirmuntt E.C."/>
            <person name="Katzourakis A."/>
            <person name="Burkitt-Gray L."/>
            <person name="Ray D.A."/>
            <person name="Sullivan K.A.M."/>
            <person name="Roscito J.G."/>
            <person name="Kirilenko B.M."/>
            <person name="Davalos L.M."/>
            <person name="Corthals A.P."/>
            <person name="Power M.L."/>
            <person name="Jones G."/>
            <person name="Ransome R.D."/>
            <person name="Dechmann D.K.N."/>
            <person name="Locatelli A.G."/>
            <person name="Puechmaille S.J."/>
            <person name="Fedrigo O."/>
            <person name="Jarvis E.D."/>
            <person name="Hiller M."/>
            <person name="Vernes S.C."/>
            <person name="Myers E.W."/>
            <person name="Teeling E.C."/>
        </authorList>
    </citation>
    <scope>NUCLEOTIDE SEQUENCE [LARGE SCALE GENOMIC DNA]</scope>
    <source>
        <strain evidence="1">MRouAeg1</strain>
        <tissue evidence="1">Muscle</tissue>
    </source>
</reference>
<name>A0A7J8JH20_ROUAE</name>
<sequence length="130" mass="14457">MNEGLAKSFFPGPIMSSGRILRGGAIEFKCTKRESRRGSCYVWTKHSKDVSVTPPPARMNVPPLPSCQRRVSSSGSIFANLVMKKKRHFVSVGISLISSRVLTPFHVTQLHFLLRGRHSVLYLPGSDTFV</sequence>
<dbReference type="Proteomes" id="UP000593571">
    <property type="component" value="Unassembled WGS sequence"/>
</dbReference>
<proteinExistence type="predicted"/>
<comment type="caution">
    <text evidence="1">The sequence shown here is derived from an EMBL/GenBank/DDBJ whole genome shotgun (WGS) entry which is preliminary data.</text>
</comment>
<gene>
    <name evidence="1" type="ORF">HJG63_010385</name>
</gene>
<protein>
    <submittedName>
        <fullName evidence="1">Uncharacterized protein</fullName>
    </submittedName>
</protein>
<evidence type="ECO:0000313" key="1">
    <source>
        <dbReference type="EMBL" id="KAF6496157.1"/>
    </source>
</evidence>
<organism evidence="1 2">
    <name type="scientific">Rousettus aegyptiacus</name>
    <name type="common">Egyptian fruit bat</name>
    <name type="synonym">Pteropus aegyptiacus</name>
    <dbReference type="NCBI Taxonomy" id="9407"/>
    <lineage>
        <taxon>Eukaryota</taxon>
        <taxon>Metazoa</taxon>
        <taxon>Chordata</taxon>
        <taxon>Craniata</taxon>
        <taxon>Vertebrata</taxon>
        <taxon>Euteleostomi</taxon>
        <taxon>Mammalia</taxon>
        <taxon>Eutheria</taxon>
        <taxon>Laurasiatheria</taxon>
        <taxon>Chiroptera</taxon>
        <taxon>Yinpterochiroptera</taxon>
        <taxon>Pteropodoidea</taxon>
        <taxon>Pteropodidae</taxon>
        <taxon>Rousettinae</taxon>
        <taxon>Rousettus</taxon>
    </lineage>
</organism>
<accession>A0A7J8JH20</accession>
<dbReference type="AlphaFoldDB" id="A0A7J8JH20"/>
<keyword evidence="2" id="KW-1185">Reference proteome</keyword>